<dbReference type="SUPFAM" id="SSF56524">
    <property type="entry name" value="Oxidoreductase molybdopterin-binding domain"/>
    <property type="match status" value="1"/>
</dbReference>
<evidence type="ECO:0000259" key="1">
    <source>
        <dbReference type="Pfam" id="PF00174"/>
    </source>
</evidence>
<accession>A0ABS2GQA5</accession>
<sequence length="166" mass="18356">MKRYAKYLIGLAVIAVVAVLVMVNRNSVQEDIDRASARQLSVVLDGVEQIYEYSEEDPAYVEFDAQMRKKNGDVYDNHYAGMPLSTILESMGAAIQEDSAVTVTCADQYEIQLTGAEILAEGNVYLVTKENGEPLPEESGSFMLVITQDEFSTRWAKNVVKVSFGA</sequence>
<dbReference type="EMBL" id="JACSNR010000008">
    <property type="protein sequence ID" value="MBM6923786.1"/>
    <property type="molecule type" value="Genomic_DNA"/>
</dbReference>
<dbReference type="Proteomes" id="UP000724149">
    <property type="component" value="Unassembled WGS sequence"/>
</dbReference>
<organism evidence="2 3">
    <name type="scientific">Hydrogenoanaerobacterium saccharovorans</name>
    <dbReference type="NCBI Taxonomy" id="474960"/>
    <lineage>
        <taxon>Bacteria</taxon>
        <taxon>Bacillati</taxon>
        <taxon>Bacillota</taxon>
        <taxon>Clostridia</taxon>
        <taxon>Eubacteriales</taxon>
        <taxon>Oscillospiraceae</taxon>
        <taxon>Hydrogenoanaerobacterium</taxon>
    </lineage>
</organism>
<reference evidence="2 3" key="1">
    <citation type="journal article" date="2021" name="Sci. Rep.">
        <title>The distribution of antibiotic resistance genes in chicken gut microbiota commensals.</title>
        <authorList>
            <person name="Juricova H."/>
            <person name="Matiasovicova J."/>
            <person name="Kubasova T."/>
            <person name="Cejkova D."/>
            <person name="Rychlik I."/>
        </authorList>
    </citation>
    <scope>NUCLEOTIDE SEQUENCE [LARGE SCALE GENOMIC DNA]</scope>
    <source>
        <strain evidence="2 3">An564</strain>
    </source>
</reference>
<feature type="domain" description="Oxidoreductase molybdopterin-binding" evidence="1">
    <location>
        <begin position="66"/>
        <end position="164"/>
    </location>
</feature>
<gene>
    <name evidence="2" type="ORF">H9X81_08815</name>
</gene>
<comment type="caution">
    <text evidence="2">The sequence shown here is derived from an EMBL/GenBank/DDBJ whole genome shotgun (WGS) entry which is preliminary data.</text>
</comment>
<evidence type="ECO:0000313" key="3">
    <source>
        <dbReference type="Proteomes" id="UP000724149"/>
    </source>
</evidence>
<protein>
    <submittedName>
        <fullName evidence="2">Molybdopterin-dependent oxidoreductase</fullName>
    </submittedName>
</protein>
<dbReference type="InterPro" id="IPR000572">
    <property type="entry name" value="OxRdtase_Mopterin-bd_dom"/>
</dbReference>
<keyword evidence="3" id="KW-1185">Reference proteome</keyword>
<name>A0ABS2GQA5_9FIRM</name>
<evidence type="ECO:0000313" key="2">
    <source>
        <dbReference type="EMBL" id="MBM6923786.1"/>
    </source>
</evidence>
<dbReference type="RefSeq" id="WP_204721362.1">
    <property type="nucleotide sequence ID" value="NZ_JACSNR010000008.1"/>
</dbReference>
<proteinExistence type="predicted"/>
<dbReference type="InterPro" id="IPR036374">
    <property type="entry name" value="OxRdtase_Mopterin-bd_sf"/>
</dbReference>
<dbReference type="Pfam" id="PF00174">
    <property type="entry name" value="Oxidored_molyb"/>
    <property type="match status" value="1"/>
</dbReference>
<dbReference type="Gene3D" id="3.90.420.10">
    <property type="entry name" value="Oxidoreductase, molybdopterin-binding domain"/>
    <property type="match status" value="1"/>
</dbReference>